<evidence type="ECO:0000259" key="4">
    <source>
        <dbReference type="Pfam" id="PF13649"/>
    </source>
</evidence>
<organism evidence="5 6">
    <name type="scientific">Shimia abyssi</name>
    <dbReference type="NCBI Taxonomy" id="1662395"/>
    <lineage>
        <taxon>Bacteria</taxon>
        <taxon>Pseudomonadati</taxon>
        <taxon>Pseudomonadota</taxon>
        <taxon>Alphaproteobacteria</taxon>
        <taxon>Rhodobacterales</taxon>
        <taxon>Roseobacteraceae</taxon>
    </lineage>
</organism>
<dbReference type="SUPFAM" id="SSF53335">
    <property type="entry name" value="S-adenosyl-L-methionine-dependent methyltransferases"/>
    <property type="match status" value="1"/>
</dbReference>
<evidence type="ECO:0000256" key="3">
    <source>
        <dbReference type="ARBA" id="ARBA00022691"/>
    </source>
</evidence>
<dbReference type="PANTHER" id="PTHR43464">
    <property type="entry name" value="METHYLTRANSFERASE"/>
    <property type="match status" value="1"/>
</dbReference>
<sequence>MSADSPDFEQIKAQTADVYDRQAAAWDARRANLNGENIWLDRMFSDLPQQCDVLDLGCGTGRPLAAYILNQGHRLTGLDQSTQMIALARTRFPLATWHLMDMCVITLTEQFDAVLSWDGFFHLSPTEQRAALPAIASRVRDAGTLLLTIGRDHGLATGTVNGETVYHASLSHTEYTDILIRAGFESVTITPNDQDVLGRTVLLARNKRTAP</sequence>
<dbReference type="Proteomes" id="UP000240418">
    <property type="component" value="Unassembled WGS sequence"/>
</dbReference>
<keyword evidence="1 5" id="KW-0489">Methyltransferase</keyword>
<dbReference type="CDD" id="cd02440">
    <property type="entry name" value="AdoMet_MTases"/>
    <property type="match status" value="1"/>
</dbReference>
<dbReference type="AlphaFoldDB" id="A0A2P8FBC5"/>
<name>A0A2P8FBC5_9RHOB</name>
<dbReference type="GO" id="GO:0032259">
    <property type="term" value="P:methylation"/>
    <property type="evidence" value="ECO:0007669"/>
    <property type="project" value="UniProtKB-KW"/>
</dbReference>
<proteinExistence type="predicted"/>
<keyword evidence="3" id="KW-0949">S-adenosyl-L-methionine</keyword>
<protein>
    <submittedName>
        <fullName evidence="5">SAM-dependent methyltransferase</fullName>
    </submittedName>
</protein>
<evidence type="ECO:0000256" key="2">
    <source>
        <dbReference type="ARBA" id="ARBA00022679"/>
    </source>
</evidence>
<dbReference type="InterPro" id="IPR041698">
    <property type="entry name" value="Methyltransf_25"/>
</dbReference>
<dbReference type="Pfam" id="PF13649">
    <property type="entry name" value="Methyltransf_25"/>
    <property type="match status" value="1"/>
</dbReference>
<feature type="domain" description="Methyltransferase" evidence="4">
    <location>
        <begin position="53"/>
        <end position="143"/>
    </location>
</feature>
<gene>
    <name evidence="5" type="ORF">CLV88_108141</name>
</gene>
<dbReference type="Gene3D" id="3.40.50.150">
    <property type="entry name" value="Vaccinia Virus protein VP39"/>
    <property type="match status" value="1"/>
</dbReference>
<dbReference type="RefSeq" id="WP_106608947.1">
    <property type="nucleotide sequence ID" value="NZ_PYGJ01000008.1"/>
</dbReference>
<keyword evidence="6" id="KW-1185">Reference proteome</keyword>
<comment type="caution">
    <text evidence="5">The sequence shown here is derived from an EMBL/GenBank/DDBJ whole genome shotgun (WGS) entry which is preliminary data.</text>
</comment>
<keyword evidence="2 5" id="KW-0808">Transferase</keyword>
<dbReference type="PANTHER" id="PTHR43464:SF19">
    <property type="entry name" value="UBIQUINONE BIOSYNTHESIS O-METHYLTRANSFERASE, MITOCHONDRIAL"/>
    <property type="match status" value="1"/>
</dbReference>
<evidence type="ECO:0000313" key="5">
    <source>
        <dbReference type="EMBL" id="PSL18962.1"/>
    </source>
</evidence>
<dbReference type="GO" id="GO:0008168">
    <property type="term" value="F:methyltransferase activity"/>
    <property type="evidence" value="ECO:0007669"/>
    <property type="project" value="UniProtKB-KW"/>
</dbReference>
<dbReference type="InterPro" id="IPR029063">
    <property type="entry name" value="SAM-dependent_MTases_sf"/>
</dbReference>
<dbReference type="EMBL" id="PYGJ01000008">
    <property type="protein sequence ID" value="PSL18962.1"/>
    <property type="molecule type" value="Genomic_DNA"/>
</dbReference>
<reference evidence="5 6" key="1">
    <citation type="submission" date="2018-03" db="EMBL/GenBank/DDBJ databases">
        <title>Genomic Encyclopedia of Archaeal and Bacterial Type Strains, Phase II (KMG-II): from individual species to whole genera.</title>
        <authorList>
            <person name="Goeker M."/>
        </authorList>
    </citation>
    <scope>NUCLEOTIDE SEQUENCE [LARGE SCALE GENOMIC DNA]</scope>
    <source>
        <strain evidence="5 6">DSM 100673</strain>
    </source>
</reference>
<evidence type="ECO:0000256" key="1">
    <source>
        <dbReference type="ARBA" id="ARBA00022603"/>
    </source>
</evidence>
<accession>A0A2P8FBC5</accession>
<evidence type="ECO:0000313" key="6">
    <source>
        <dbReference type="Proteomes" id="UP000240418"/>
    </source>
</evidence>
<dbReference type="OrthoDB" id="9765084at2"/>